<sequence length="41" mass="4596">MEIIFIPSTTVITIINIALWGGIAYLIIKAVKKHNKKIRSS</sequence>
<keyword evidence="1" id="KW-0812">Transmembrane</keyword>
<proteinExistence type="predicted"/>
<feature type="transmembrane region" description="Helical" evidence="1">
    <location>
        <begin position="6"/>
        <end position="28"/>
    </location>
</feature>
<dbReference type="Proteomes" id="UP000190080">
    <property type="component" value="Unassembled WGS sequence"/>
</dbReference>
<accession>A0A1V4ILR5</accession>
<evidence type="ECO:0000313" key="2">
    <source>
        <dbReference type="EMBL" id="OPJ60760.1"/>
    </source>
</evidence>
<comment type="caution">
    <text evidence="2">The sequence shown here is derived from an EMBL/GenBank/DDBJ whole genome shotgun (WGS) entry which is preliminary data.</text>
</comment>
<reference evidence="2 3" key="1">
    <citation type="submission" date="2017-03" db="EMBL/GenBank/DDBJ databases">
        <title>Genome sequence of Clostridium oryzae DSM 28571.</title>
        <authorList>
            <person name="Poehlein A."/>
            <person name="Daniel R."/>
        </authorList>
    </citation>
    <scope>NUCLEOTIDE SEQUENCE [LARGE SCALE GENOMIC DNA]</scope>
    <source>
        <strain evidence="2 3">DSM 28571</strain>
    </source>
</reference>
<evidence type="ECO:0000256" key="1">
    <source>
        <dbReference type="SAM" id="Phobius"/>
    </source>
</evidence>
<dbReference type="EMBL" id="MZGV01000028">
    <property type="protein sequence ID" value="OPJ60760.1"/>
    <property type="molecule type" value="Genomic_DNA"/>
</dbReference>
<protein>
    <submittedName>
        <fullName evidence="2">Uncharacterized protein</fullName>
    </submittedName>
</protein>
<dbReference type="AlphaFoldDB" id="A0A1V4ILR5"/>
<keyword evidence="1" id="KW-0472">Membrane</keyword>
<name>A0A1V4ILR5_9CLOT</name>
<keyword evidence="1" id="KW-1133">Transmembrane helix</keyword>
<organism evidence="2 3">
    <name type="scientific">Clostridium oryzae</name>
    <dbReference type="NCBI Taxonomy" id="1450648"/>
    <lineage>
        <taxon>Bacteria</taxon>
        <taxon>Bacillati</taxon>
        <taxon>Bacillota</taxon>
        <taxon>Clostridia</taxon>
        <taxon>Eubacteriales</taxon>
        <taxon>Clostridiaceae</taxon>
        <taxon>Clostridium</taxon>
    </lineage>
</organism>
<evidence type="ECO:0000313" key="3">
    <source>
        <dbReference type="Proteomes" id="UP000190080"/>
    </source>
</evidence>
<keyword evidence="3" id="KW-1185">Reference proteome</keyword>
<dbReference type="RefSeq" id="WP_278335335.1">
    <property type="nucleotide sequence ID" value="NZ_MZGV01000028.1"/>
</dbReference>
<gene>
    <name evidence="2" type="ORF">CLORY_26280</name>
</gene>